<dbReference type="OrthoDB" id="10248475at2759"/>
<organism evidence="1 2">
    <name type="scientific">Athelia psychrophila</name>
    <dbReference type="NCBI Taxonomy" id="1759441"/>
    <lineage>
        <taxon>Eukaryota</taxon>
        <taxon>Fungi</taxon>
        <taxon>Dikarya</taxon>
        <taxon>Basidiomycota</taxon>
        <taxon>Agaricomycotina</taxon>
        <taxon>Agaricomycetes</taxon>
        <taxon>Agaricomycetidae</taxon>
        <taxon>Atheliales</taxon>
        <taxon>Atheliaceae</taxon>
        <taxon>Athelia</taxon>
    </lineage>
</organism>
<dbReference type="Gene3D" id="3.40.1050.10">
    <property type="entry name" value="Carbonic anhydrase"/>
    <property type="match status" value="1"/>
</dbReference>
<evidence type="ECO:0000313" key="2">
    <source>
        <dbReference type="Proteomes" id="UP000076532"/>
    </source>
</evidence>
<dbReference type="AlphaFoldDB" id="A0A166SL99"/>
<protein>
    <submittedName>
        <fullName evidence="1">Uncharacterized protein</fullName>
    </submittedName>
</protein>
<name>A0A166SL99_9AGAM</name>
<dbReference type="GO" id="GO:0004089">
    <property type="term" value="F:carbonate dehydratase activity"/>
    <property type="evidence" value="ECO:0007669"/>
    <property type="project" value="InterPro"/>
</dbReference>
<dbReference type="GO" id="GO:0008270">
    <property type="term" value="F:zinc ion binding"/>
    <property type="evidence" value="ECO:0007669"/>
    <property type="project" value="InterPro"/>
</dbReference>
<dbReference type="Proteomes" id="UP000076532">
    <property type="component" value="Unassembled WGS sequence"/>
</dbReference>
<gene>
    <name evidence="1" type="ORF">FIBSPDRAFT_851528</name>
</gene>
<keyword evidence="2" id="KW-1185">Reference proteome</keyword>
<sequence>MHVRCPHPSTSPAPDTPLTHCLASLSFIASSIIEKAPNAPLDALAEENVRAPVANLSKAPAVRDSWEGGRLDTLLVYKIEDGTLADSGMLMGPDVDREAEKEKFSLEGMCTCIRMTPIIYKTV</sequence>
<dbReference type="SUPFAM" id="SSF53056">
    <property type="entry name" value="beta-carbonic anhydrase, cab"/>
    <property type="match status" value="1"/>
</dbReference>
<dbReference type="EMBL" id="KV417498">
    <property type="protein sequence ID" value="KZP29579.1"/>
    <property type="molecule type" value="Genomic_DNA"/>
</dbReference>
<evidence type="ECO:0000313" key="1">
    <source>
        <dbReference type="EMBL" id="KZP29579.1"/>
    </source>
</evidence>
<reference evidence="1 2" key="1">
    <citation type="journal article" date="2016" name="Mol. Biol. Evol.">
        <title>Comparative Genomics of Early-Diverging Mushroom-Forming Fungi Provides Insights into the Origins of Lignocellulose Decay Capabilities.</title>
        <authorList>
            <person name="Nagy L.G."/>
            <person name="Riley R."/>
            <person name="Tritt A."/>
            <person name="Adam C."/>
            <person name="Daum C."/>
            <person name="Floudas D."/>
            <person name="Sun H."/>
            <person name="Yadav J.S."/>
            <person name="Pangilinan J."/>
            <person name="Larsson K.H."/>
            <person name="Matsuura K."/>
            <person name="Barry K."/>
            <person name="Labutti K."/>
            <person name="Kuo R."/>
            <person name="Ohm R.A."/>
            <person name="Bhattacharya S.S."/>
            <person name="Shirouzu T."/>
            <person name="Yoshinaga Y."/>
            <person name="Martin F.M."/>
            <person name="Grigoriev I.V."/>
            <person name="Hibbett D.S."/>
        </authorList>
    </citation>
    <scope>NUCLEOTIDE SEQUENCE [LARGE SCALE GENOMIC DNA]</scope>
    <source>
        <strain evidence="1 2">CBS 109695</strain>
    </source>
</reference>
<proteinExistence type="predicted"/>
<accession>A0A166SL99</accession>
<dbReference type="InterPro" id="IPR036874">
    <property type="entry name" value="Carbonic_anhydrase_sf"/>
</dbReference>